<evidence type="ECO:0000313" key="3">
    <source>
        <dbReference type="WBParaSite" id="jg1524"/>
    </source>
</evidence>
<feature type="region of interest" description="Disordered" evidence="1">
    <location>
        <begin position="52"/>
        <end position="79"/>
    </location>
</feature>
<evidence type="ECO:0000313" key="2">
    <source>
        <dbReference type="Proteomes" id="UP000887574"/>
    </source>
</evidence>
<name>A0A915D4B6_9BILA</name>
<accession>A0A915D4B6</accession>
<dbReference type="WBParaSite" id="jg1524">
    <property type="protein sequence ID" value="jg1524"/>
    <property type="gene ID" value="jg1524"/>
</dbReference>
<evidence type="ECO:0000256" key="1">
    <source>
        <dbReference type="SAM" id="MobiDB-lite"/>
    </source>
</evidence>
<protein>
    <submittedName>
        <fullName evidence="3">Uncharacterized protein</fullName>
    </submittedName>
</protein>
<reference evidence="3" key="1">
    <citation type="submission" date="2022-11" db="UniProtKB">
        <authorList>
            <consortium name="WormBaseParasite"/>
        </authorList>
    </citation>
    <scope>IDENTIFICATION</scope>
</reference>
<dbReference type="AlphaFoldDB" id="A0A915D4B6"/>
<dbReference type="Proteomes" id="UP000887574">
    <property type="component" value="Unplaced"/>
</dbReference>
<feature type="compositionally biased region" description="Basic and acidic residues" evidence="1">
    <location>
        <begin position="66"/>
        <end position="75"/>
    </location>
</feature>
<organism evidence="2 3">
    <name type="scientific">Ditylenchus dipsaci</name>
    <dbReference type="NCBI Taxonomy" id="166011"/>
    <lineage>
        <taxon>Eukaryota</taxon>
        <taxon>Metazoa</taxon>
        <taxon>Ecdysozoa</taxon>
        <taxon>Nematoda</taxon>
        <taxon>Chromadorea</taxon>
        <taxon>Rhabditida</taxon>
        <taxon>Tylenchina</taxon>
        <taxon>Tylenchomorpha</taxon>
        <taxon>Sphaerularioidea</taxon>
        <taxon>Anguinidae</taxon>
        <taxon>Anguininae</taxon>
        <taxon>Ditylenchus</taxon>
    </lineage>
</organism>
<keyword evidence="2" id="KW-1185">Reference proteome</keyword>
<proteinExistence type="predicted"/>
<sequence>MVGVAGEQFGEFSSDIYGVSINSIGGYKFQLLLWFQNSLMLLNSLNLESKSDGAELDSSVKASNMSRERQIDNRSNEGSVFRRYQCVQEPQLENKEPSNDATPSSAVPDYFGIVKPKIVFC</sequence>